<sequence length="22" mass="2658">MGSRNRPMIFCYAKQLQIHNSY</sequence>
<name>A0A0E9VGS2_ANGAN</name>
<accession>A0A0E9VGS2</accession>
<proteinExistence type="predicted"/>
<reference evidence="1" key="1">
    <citation type="submission" date="2014-11" db="EMBL/GenBank/DDBJ databases">
        <authorList>
            <person name="Amaro Gonzalez C."/>
        </authorList>
    </citation>
    <scope>NUCLEOTIDE SEQUENCE</scope>
</reference>
<organism evidence="1">
    <name type="scientific">Anguilla anguilla</name>
    <name type="common">European freshwater eel</name>
    <name type="synonym">Muraena anguilla</name>
    <dbReference type="NCBI Taxonomy" id="7936"/>
    <lineage>
        <taxon>Eukaryota</taxon>
        <taxon>Metazoa</taxon>
        <taxon>Chordata</taxon>
        <taxon>Craniata</taxon>
        <taxon>Vertebrata</taxon>
        <taxon>Euteleostomi</taxon>
        <taxon>Actinopterygii</taxon>
        <taxon>Neopterygii</taxon>
        <taxon>Teleostei</taxon>
        <taxon>Anguilliformes</taxon>
        <taxon>Anguillidae</taxon>
        <taxon>Anguilla</taxon>
    </lineage>
</organism>
<protein>
    <submittedName>
        <fullName evidence="1">Uncharacterized protein</fullName>
    </submittedName>
</protein>
<evidence type="ECO:0000313" key="1">
    <source>
        <dbReference type="EMBL" id="JAH77319.1"/>
    </source>
</evidence>
<reference evidence="1" key="2">
    <citation type="journal article" date="2015" name="Fish Shellfish Immunol.">
        <title>Early steps in the European eel (Anguilla anguilla)-Vibrio vulnificus interaction in the gills: Role of the RtxA13 toxin.</title>
        <authorList>
            <person name="Callol A."/>
            <person name="Pajuelo D."/>
            <person name="Ebbesson L."/>
            <person name="Teles M."/>
            <person name="MacKenzie S."/>
            <person name="Amaro C."/>
        </authorList>
    </citation>
    <scope>NUCLEOTIDE SEQUENCE</scope>
</reference>
<dbReference type="EMBL" id="GBXM01031258">
    <property type="protein sequence ID" value="JAH77319.1"/>
    <property type="molecule type" value="Transcribed_RNA"/>
</dbReference>
<dbReference type="AlphaFoldDB" id="A0A0E9VGS2"/>